<evidence type="ECO:0000259" key="1">
    <source>
        <dbReference type="Pfam" id="PF00534"/>
    </source>
</evidence>
<accession>A0A951UGP3</accession>
<reference evidence="3" key="1">
    <citation type="submission" date="2021-05" db="EMBL/GenBank/DDBJ databases">
        <authorList>
            <person name="Pietrasiak N."/>
            <person name="Ward R."/>
            <person name="Stajich J.E."/>
            <person name="Kurbessoian T."/>
        </authorList>
    </citation>
    <scope>NUCLEOTIDE SEQUENCE</scope>
    <source>
        <strain evidence="3">JT2-VF2</strain>
    </source>
</reference>
<reference evidence="3" key="2">
    <citation type="journal article" date="2022" name="Microbiol. Resour. Announc.">
        <title>Metagenome Sequencing to Explore Phylogenomics of Terrestrial Cyanobacteria.</title>
        <authorList>
            <person name="Ward R.D."/>
            <person name="Stajich J.E."/>
            <person name="Johansen J.R."/>
            <person name="Huntemann M."/>
            <person name="Clum A."/>
            <person name="Foster B."/>
            <person name="Foster B."/>
            <person name="Roux S."/>
            <person name="Palaniappan K."/>
            <person name="Varghese N."/>
            <person name="Mukherjee S."/>
            <person name="Reddy T.B.K."/>
            <person name="Daum C."/>
            <person name="Copeland A."/>
            <person name="Chen I.A."/>
            <person name="Ivanova N.N."/>
            <person name="Kyrpides N.C."/>
            <person name="Shapiro N."/>
            <person name="Eloe-Fadrosh E.A."/>
            <person name="Pietrasiak N."/>
        </authorList>
    </citation>
    <scope>NUCLEOTIDE SEQUENCE</scope>
    <source>
        <strain evidence="3">JT2-VF2</strain>
    </source>
</reference>
<comment type="caution">
    <text evidence="3">The sequence shown here is derived from an EMBL/GenBank/DDBJ whole genome shotgun (WGS) entry which is preliminary data.</text>
</comment>
<dbReference type="Gene3D" id="3.40.50.2000">
    <property type="entry name" value="Glycogen Phosphorylase B"/>
    <property type="match status" value="2"/>
</dbReference>
<dbReference type="PANTHER" id="PTHR45947:SF3">
    <property type="entry name" value="SULFOQUINOVOSYL TRANSFERASE SQD2"/>
    <property type="match status" value="1"/>
</dbReference>
<sequence>MQLKTIEKPKFTVQGNVHLWFPNLFEFKGGIQVYLQDFLQALQDQLPNLSVSVLDKLDKNKPIDKFNADNLSFTFSGHLSSYLQTTHFAFNLIKKALLNRPKIIVCGHLNFAPVAFCLHQLTGIPYTIIVYGVDAWQIQDKWKIKALHSAEKIISISGYTRDRLIDEQQLPPNKIELLPVTFDVENFQLGAKPSYLLERYSLSSKQPVILTVTRLASTDGYKGYDQILHALPEIKRHLPDVHYILVGKGDDRSRIEQLIAQLNLQDCVTLTGFIPDSEIRDHYNLCDVFAMPSRGEGFGIVYLEALACGKPTLGGNQDGAIDALCHGELGALVNPSDVDAIAQTLIQILQGTYPNPLIYQPEALRQKVIDTFGFKKFKQTVAEIMQSFHI</sequence>
<dbReference type="InterPro" id="IPR050194">
    <property type="entry name" value="Glycosyltransferase_grp1"/>
</dbReference>
<organism evidence="3 4">
    <name type="scientific">Mojavia pulchra JT2-VF2</name>
    <dbReference type="NCBI Taxonomy" id="287848"/>
    <lineage>
        <taxon>Bacteria</taxon>
        <taxon>Bacillati</taxon>
        <taxon>Cyanobacteriota</taxon>
        <taxon>Cyanophyceae</taxon>
        <taxon>Nostocales</taxon>
        <taxon>Nostocaceae</taxon>
    </lineage>
</organism>
<proteinExistence type="predicted"/>
<dbReference type="Pfam" id="PF00534">
    <property type="entry name" value="Glycos_transf_1"/>
    <property type="match status" value="1"/>
</dbReference>
<evidence type="ECO:0000313" key="3">
    <source>
        <dbReference type="EMBL" id="MBW4561260.1"/>
    </source>
</evidence>
<dbReference type="AlphaFoldDB" id="A0A951UGP3"/>
<evidence type="ECO:0000313" key="4">
    <source>
        <dbReference type="Proteomes" id="UP000715781"/>
    </source>
</evidence>
<evidence type="ECO:0000259" key="2">
    <source>
        <dbReference type="Pfam" id="PF13439"/>
    </source>
</evidence>
<keyword evidence="3" id="KW-0808">Transferase</keyword>
<name>A0A951UGP3_9NOST</name>
<dbReference type="EC" id="2.4.-.-" evidence="3"/>
<dbReference type="PANTHER" id="PTHR45947">
    <property type="entry name" value="SULFOQUINOVOSYL TRANSFERASE SQD2"/>
    <property type="match status" value="1"/>
</dbReference>
<keyword evidence="3" id="KW-0328">Glycosyltransferase</keyword>
<feature type="domain" description="Glycosyltransferase subfamily 4-like N-terminal" evidence="2">
    <location>
        <begin position="29"/>
        <end position="185"/>
    </location>
</feature>
<dbReference type="SUPFAM" id="SSF53756">
    <property type="entry name" value="UDP-Glycosyltransferase/glycogen phosphorylase"/>
    <property type="match status" value="1"/>
</dbReference>
<dbReference type="InterPro" id="IPR001296">
    <property type="entry name" value="Glyco_trans_1"/>
</dbReference>
<dbReference type="InterPro" id="IPR028098">
    <property type="entry name" value="Glyco_trans_4-like_N"/>
</dbReference>
<gene>
    <name evidence="3" type="ORF">KME32_08885</name>
</gene>
<dbReference type="GO" id="GO:0016758">
    <property type="term" value="F:hexosyltransferase activity"/>
    <property type="evidence" value="ECO:0007669"/>
    <property type="project" value="TreeGrafter"/>
</dbReference>
<protein>
    <submittedName>
        <fullName evidence="3">Glycosyltransferase</fullName>
        <ecNumber evidence="3">2.4.-.-</ecNumber>
    </submittedName>
</protein>
<dbReference type="Proteomes" id="UP000715781">
    <property type="component" value="Unassembled WGS sequence"/>
</dbReference>
<dbReference type="EMBL" id="JAHHHN010000004">
    <property type="protein sequence ID" value="MBW4561260.1"/>
    <property type="molecule type" value="Genomic_DNA"/>
</dbReference>
<dbReference type="Pfam" id="PF13439">
    <property type="entry name" value="Glyco_transf_4"/>
    <property type="match status" value="1"/>
</dbReference>
<feature type="domain" description="Glycosyl transferase family 1" evidence="1">
    <location>
        <begin position="202"/>
        <end position="351"/>
    </location>
</feature>